<evidence type="ECO:0000313" key="2">
    <source>
        <dbReference type="EMBL" id="AKB77393.1"/>
    </source>
</evidence>
<feature type="domain" description="AB hydrolase-1" evidence="1">
    <location>
        <begin position="3"/>
        <end position="175"/>
    </location>
</feature>
<evidence type="ECO:0000259" key="1">
    <source>
        <dbReference type="Pfam" id="PF12697"/>
    </source>
</evidence>
<dbReference type="GO" id="GO:0016740">
    <property type="term" value="F:transferase activity"/>
    <property type="evidence" value="ECO:0007669"/>
    <property type="project" value="UniProtKB-KW"/>
</dbReference>
<evidence type="ECO:0000313" key="3">
    <source>
        <dbReference type="Proteomes" id="UP000033101"/>
    </source>
</evidence>
<dbReference type="PANTHER" id="PTHR43433">
    <property type="entry name" value="HYDROLASE, ALPHA/BETA FOLD FAMILY PROTEIN"/>
    <property type="match status" value="1"/>
</dbReference>
<sequence length="191" mass="21367">MAEDTIELLRQLRIEKADFFGYSMGAAIALQIAIQHPYLMRKLAVIAPAYSNDGLYPEVLEGEEKLKPEDLNGTEWQKAYARIAPNPEHWPVLIAKEQQLTRDFKGWTADEVQAIKAPTLIIIGDSDIVRPEHAVEMFRLLGGGVAGDLTGLPRSRLAVLPGTTHITLIERAEWLLPMIGEFLDLPMPEEK</sequence>
<dbReference type="EMBL" id="CP009516">
    <property type="protein sequence ID" value="AKB77393.1"/>
    <property type="molecule type" value="Genomic_DNA"/>
</dbReference>
<dbReference type="InterPro" id="IPR000073">
    <property type="entry name" value="AB_hydrolase_1"/>
</dbReference>
<dbReference type="PATRIC" id="fig|1434110.4.peg.1134"/>
<protein>
    <submittedName>
        <fullName evidence="2">Acetoin dehydrogenase E2 subunit dihydrolipoyllysine-residue acetyltransferase</fullName>
    </submittedName>
</protein>
<dbReference type="GO" id="GO:0004806">
    <property type="term" value="F:triacylglycerol lipase activity"/>
    <property type="evidence" value="ECO:0007669"/>
    <property type="project" value="TreeGrafter"/>
</dbReference>
<dbReference type="SUPFAM" id="SSF53474">
    <property type="entry name" value="alpha/beta-Hydrolases"/>
    <property type="match status" value="1"/>
</dbReference>
<organism evidence="2 3">
    <name type="scientific">Methanosarcina horonobensis HB-1 = JCM 15518</name>
    <dbReference type="NCBI Taxonomy" id="1434110"/>
    <lineage>
        <taxon>Archaea</taxon>
        <taxon>Methanobacteriati</taxon>
        <taxon>Methanobacteriota</taxon>
        <taxon>Stenosarchaea group</taxon>
        <taxon>Methanomicrobia</taxon>
        <taxon>Methanosarcinales</taxon>
        <taxon>Methanosarcinaceae</taxon>
        <taxon>Methanosarcina</taxon>
    </lineage>
</organism>
<dbReference type="KEGG" id="mhor:MSHOH_0910"/>
<dbReference type="InterPro" id="IPR029058">
    <property type="entry name" value="AB_hydrolase_fold"/>
</dbReference>
<dbReference type="Proteomes" id="UP000033101">
    <property type="component" value="Chromosome"/>
</dbReference>
<reference evidence="2 3" key="1">
    <citation type="submission" date="2014-07" db="EMBL/GenBank/DDBJ databases">
        <title>Methanogenic archaea and the global carbon cycle.</title>
        <authorList>
            <person name="Henriksen J.R."/>
            <person name="Luke J."/>
            <person name="Reinhart S."/>
            <person name="Benedict M.N."/>
            <person name="Youngblut N.D."/>
            <person name="Metcalf M.E."/>
            <person name="Whitaker R.J."/>
            <person name="Metcalf W.W."/>
        </authorList>
    </citation>
    <scope>NUCLEOTIDE SEQUENCE [LARGE SCALE GENOMIC DNA]</scope>
    <source>
        <strain evidence="2 3">HB-1</strain>
    </source>
</reference>
<keyword evidence="3" id="KW-1185">Reference proteome</keyword>
<dbReference type="Pfam" id="PF12697">
    <property type="entry name" value="Abhydrolase_6"/>
    <property type="match status" value="1"/>
</dbReference>
<dbReference type="GO" id="GO:0046503">
    <property type="term" value="P:glycerolipid catabolic process"/>
    <property type="evidence" value="ECO:0007669"/>
    <property type="project" value="TreeGrafter"/>
</dbReference>
<accession>A0A0E3SDA1</accession>
<name>A0A0E3SDA1_9EURY</name>
<dbReference type="HOGENOM" id="CLU_020336_50_5_2"/>
<dbReference type="AlphaFoldDB" id="A0A0E3SDA1"/>
<proteinExistence type="predicted"/>
<dbReference type="STRING" id="1434110.MSHOH_0910"/>
<dbReference type="Gene3D" id="3.40.50.1820">
    <property type="entry name" value="alpha/beta hydrolase"/>
    <property type="match status" value="1"/>
</dbReference>
<keyword evidence="2" id="KW-0808">Transferase</keyword>
<dbReference type="PANTHER" id="PTHR43433:SF5">
    <property type="entry name" value="AB HYDROLASE-1 DOMAIN-CONTAINING PROTEIN"/>
    <property type="match status" value="1"/>
</dbReference>
<gene>
    <name evidence="2" type="ORF">MSHOH_0910</name>
</gene>
<dbReference type="InterPro" id="IPR050471">
    <property type="entry name" value="AB_hydrolase"/>
</dbReference>